<feature type="compositionally biased region" description="Low complexity" evidence="1">
    <location>
        <begin position="85"/>
        <end position="100"/>
    </location>
</feature>
<dbReference type="GO" id="GO:0030139">
    <property type="term" value="C:endocytic vesicle"/>
    <property type="evidence" value="ECO:0007669"/>
    <property type="project" value="TreeGrafter"/>
</dbReference>
<dbReference type="GO" id="GO:0005829">
    <property type="term" value="C:cytosol"/>
    <property type="evidence" value="ECO:0007669"/>
    <property type="project" value="TreeGrafter"/>
</dbReference>
<name>A0A9P5RWF4_9FUNG</name>
<dbReference type="SMART" id="SM00167">
    <property type="entry name" value="VPS9"/>
    <property type="match status" value="1"/>
</dbReference>
<feature type="domain" description="VPS9" evidence="3">
    <location>
        <begin position="677"/>
        <end position="840"/>
    </location>
</feature>
<evidence type="ECO:0000313" key="4">
    <source>
        <dbReference type="EMBL" id="KAF9147172.1"/>
    </source>
</evidence>
<feature type="compositionally biased region" description="Low complexity" evidence="1">
    <location>
        <begin position="617"/>
        <end position="629"/>
    </location>
</feature>
<evidence type="ECO:0000259" key="2">
    <source>
        <dbReference type="PROSITE" id="PS50042"/>
    </source>
</evidence>
<evidence type="ECO:0000259" key="3">
    <source>
        <dbReference type="PROSITE" id="PS51205"/>
    </source>
</evidence>
<protein>
    <recommendedName>
        <fullName evidence="6">VPS9 domain-containing protein</fullName>
    </recommendedName>
</protein>
<feature type="compositionally biased region" description="Low complexity" evidence="1">
    <location>
        <begin position="689"/>
        <end position="701"/>
    </location>
</feature>
<dbReference type="SUPFAM" id="SSF109993">
    <property type="entry name" value="VPS9 domain"/>
    <property type="match status" value="1"/>
</dbReference>
<feature type="region of interest" description="Disordered" evidence="1">
    <location>
        <begin position="1035"/>
        <end position="1058"/>
    </location>
</feature>
<dbReference type="InterPro" id="IPR003123">
    <property type="entry name" value="VPS9"/>
</dbReference>
<feature type="region of interest" description="Disordered" evidence="1">
    <location>
        <begin position="138"/>
        <end position="168"/>
    </location>
</feature>
<dbReference type="GO" id="GO:0016192">
    <property type="term" value="P:vesicle-mediated transport"/>
    <property type="evidence" value="ECO:0007669"/>
    <property type="project" value="InterPro"/>
</dbReference>
<feature type="region of interest" description="Disordered" evidence="1">
    <location>
        <begin position="1"/>
        <end position="120"/>
    </location>
</feature>
<dbReference type="InterPro" id="IPR037191">
    <property type="entry name" value="VPS9_dom_sf"/>
</dbReference>
<keyword evidence="5" id="KW-1185">Reference proteome</keyword>
<dbReference type="Proteomes" id="UP000748756">
    <property type="component" value="Unassembled WGS sequence"/>
</dbReference>
<dbReference type="InterPro" id="IPR045046">
    <property type="entry name" value="Vps9-like"/>
</dbReference>
<dbReference type="AlphaFoldDB" id="A0A9P5RWF4"/>
<dbReference type="Pfam" id="PF02204">
    <property type="entry name" value="VPS9"/>
    <property type="match status" value="1"/>
</dbReference>
<feature type="compositionally biased region" description="Low complexity" evidence="1">
    <location>
        <begin position="144"/>
        <end position="154"/>
    </location>
</feature>
<dbReference type="EMBL" id="JAAAUQ010000855">
    <property type="protein sequence ID" value="KAF9147172.1"/>
    <property type="molecule type" value="Genomic_DNA"/>
</dbReference>
<evidence type="ECO:0000256" key="1">
    <source>
        <dbReference type="SAM" id="MobiDB-lite"/>
    </source>
</evidence>
<feature type="compositionally biased region" description="Polar residues" evidence="1">
    <location>
        <begin position="16"/>
        <end position="34"/>
    </location>
</feature>
<feature type="domain" description="Cyclic nucleotide-binding" evidence="2">
    <location>
        <begin position="223"/>
        <end position="278"/>
    </location>
</feature>
<comment type="caution">
    <text evidence="4">The sequence shown here is derived from an EMBL/GenBank/DDBJ whole genome shotgun (WGS) entry which is preliminary data.</text>
</comment>
<gene>
    <name evidence="4" type="ORF">BG015_011235</name>
</gene>
<evidence type="ECO:0000313" key="5">
    <source>
        <dbReference type="Proteomes" id="UP000748756"/>
    </source>
</evidence>
<feature type="compositionally biased region" description="Polar residues" evidence="1">
    <location>
        <begin position="108"/>
        <end position="120"/>
    </location>
</feature>
<accession>A0A9P5RWF4</accession>
<evidence type="ECO:0008006" key="6">
    <source>
        <dbReference type="Google" id="ProtNLM"/>
    </source>
</evidence>
<dbReference type="PROSITE" id="PS51205">
    <property type="entry name" value="VPS9"/>
    <property type="match status" value="1"/>
</dbReference>
<dbReference type="OrthoDB" id="10264848at2759"/>
<dbReference type="PANTHER" id="PTHR23101">
    <property type="entry name" value="RAB GDP/GTP EXCHANGE FACTOR"/>
    <property type="match status" value="1"/>
</dbReference>
<sequence length="1115" mass="119574">MQNIPGLSFFDGLTRSRANPSVSNTTRSASATPPSDTPLRDAAPFASLRSHSHPLGGSESGLKSARDSSDTFDDPLSPSGTALPAASFSRRAASVSAASSPMPGLPTRRTSGNTTATRSSILSKDSIFSVPILNRRPSSIAENSTGSSSSPAAGGRERSSSFLGRESNEPTAKDVALMALGTQAFAMLKRIQEHPIELADIIRLLVTKKAILILPTYPASTEDPVPQRAYYEDHVIIPESNSGESLFVTLSGIRGILKPASSSIALLGLATGQDFGTMVSDASGPTKRSFFDSISKSEGATSTRAEHELELVNSSRKPVVIFVESVGSIQALLVNKVIPRPEGEETPTHIVPLASGIQSVKDRSAVRRTASSASSVRSMSFAEEKEKDATPLPKLPKIASDVPLEWDNMIRDLERYLMVIKLRKSPLPNADRYANEFQRKYDEVRHRFEAYGSASGMSNRWAEDDFDGVQQWVEAWLCREMYSVIFPQSADGPNSQDYLQDEQLQAKIAALNFLDLTLEHLGFVLEHPEDVEHIAQVIRDGGVEMQKLALVKSPTDKMNVILSSHRVVVDALNREPAVQGMLAEAEQHAEIPTVTSSSDTQDAGSVTTSSVGAISPTTESKAAESKSSSLTGIKNKRLSMPKIMMDGDIPRINSPLSPGVRQARIPMDEGYERRSQADDDEGVSRPLPVAETTETTETVVASNIPDAEQKQDDATTEINPDNIELPMSPVPVEESSTLSIVVPEVVEPAPVSIAIKAEPAPADATLIALPSSRKQYSADVLLPLLIFSVVKSNPPMLISNLRYIQRFKVQDHLTGELAYCLTNMMAVVSFLEELDPQALGLSSDIRVLSILVGVQDMGSHFCVAITCLFPSDLSDIHANTGKPNPAAVPLLNFQEGLDQTKALGHKVSQELVGVAEEGLKVISDVVQDGYSKFFGRFLTTSDGSTPFGVGSPRVQNQTRGSRSLSAASSLAATAAAAAAASVSPANSLEEERKRRATAVTNAMTNTGSWTGSGLWDEKSQISGLVSPAGVTSNVSAVSVDGSPGTKRVEKSSPHDSAMEAATRNRVLDFLRTAEGPQIQFMACTNSGDLRLSDIKGLLEDYQRIGKMLEQAKKLV</sequence>
<dbReference type="PANTHER" id="PTHR23101:SF25">
    <property type="entry name" value="GTPASE-ACTIVATING PROTEIN AND VPS9 DOMAIN-CONTAINING PROTEIN 1"/>
    <property type="match status" value="1"/>
</dbReference>
<feature type="compositionally biased region" description="Basic and acidic residues" evidence="1">
    <location>
        <begin position="1046"/>
        <end position="1057"/>
    </location>
</feature>
<dbReference type="Gene3D" id="1.20.1050.80">
    <property type="entry name" value="VPS9 domain"/>
    <property type="match status" value="2"/>
</dbReference>
<dbReference type="GO" id="GO:0031267">
    <property type="term" value="F:small GTPase binding"/>
    <property type="evidence" value="ECO:0007669"/>
    <property type="project" value="TreeGrafter"/>
</dbReference>
<feature type="region of interest" description="Disordered" evidence="1">
    <location>
        <begin position="670"/>
        <end position="724"/>
    </location>
</feature>
<dbReference type="PROSITE" id="PS50042">
    <property type="entry name" value="CNMP_BINDING_3"/>
    <property type="match status" value="1"/>
</dbReference>
<feature type="compositionally biased region" description="Polar residues" evidence="1">
    <location>
        <begin position="593"/>
        <end position="616"/>
    </location>
</feature>
<dbReference type="InterPro" id="IPR000595">
    <property type="entry name" value="cNMP-bd_dom"/>
</dbReference>
<reference evidence="4" key="1">
    <citation type="journal article" date="2020" name="Fungal Divers.">
        <title>Resolving the Mortierellaceae phylogeny through synthesis of multi-gene phylogenetics and phylogenomics.</title>
        <authorList>
            <person name="Vandepol N."/>
            <person name="Liber J."/>
            <person name="Desiro A."/>
            <person name="Na H."/>
            <person name="Kennedy M."/>
            <person name="Barry K."/>
            <person name="Grigoriev I.V."/>
            <person name="Miller A.N."/>
            <person name="O'Donnell K."/>
            <person name="Stajich J.E."/>
            <person name="Bonito G."/>
        </authorList>
    </citation>
    <scope>NUCLEOTIDE SEQUENCE</scope>
    <source>
        <strain evidence="4">NRRL 6426</strain>
    </source>
</reference>
<proteinExistence type="predicted"/>
<feature type="region of interest" description="Disordered" evidence="1">
    <location>
        <begin position="591"/>
        <end position="639"/>
    </location>
</feature>
<dbReference type="GO" id="GO:0005085">
    <property type="term" value="F:guanyl-nucleotide exchange factor activity"/>
    <property type="evidence" value="ECO:0007669"/>
    <property type="project" value="InterPro"/>
</dbReference>
<organism evidence="4 5">
    <name type="scientific">Linnemannia schmuckeri</name>
    <dbReference type="NCBI Taxonomy" id="64567"/>
    <lineage>
        <taxon>Eukaryota</taxon>
        <taxon>Fungi</taxon>
        <taxon>Fungi incertae sedis</taxon>
        <taxon>Mucoromycota</taxon>
        <taxon>Mortierellomycotina</taxon>
        <taxon>Mortierellomycetes</taxon>
        <taxon>Mortierellales</taxon>
        <taxon>Mortierellaceae</taxon>
        <taxon>Linnemannia</taxon>
    </lineage>
</organism>